<dbReference type="Proteomes" id="UP000002408">
    <property type="component" value="Chromosome"/>
</dbReference>
<dbReference type="PROSITE" id="PS51379">
    <property type="entry name" value="4FE4S_FER_2"/>
    <property type="match status" value="2"/>
</dbReference>
<evidence type="ECO:0000256" key="1">
    <source>
        <dbReference type="ARBA" id="ARBA00022485"/>
    </source>
</evidence>
<organism evidence="6 7">
    <name type="scientific">Methanoregula boonei (strain DSM 21154 / JCM 14090 / 6A8)</name>
    <dbReference type="NCBI Taxonomy" id="456442"/>
    <lineage>
        <taxon>Archaea</taxon>
        <taxon>Methanobacteriati</taxon>
        <taxon>Methanobacteriota</taxon>
        <taxon>Stenosarchaea group</taxon>
        <taxon>Methanomicrobia</taxon>
        <taxon>Methanomicrobiales</taxon>
        <taxon>Methanoregulaceae</taxon>
        <taxon>Methanoregula</taxon>
    </lineage>
</organism>
<keyword evidence="7" id="KW-1185">Reference proteome</keyword>
<protein>
    <submittedName>
        <fullName evidence="6">4Fe-4S ferredoxin, iron-sulfur binding domain protein</fullName>
    </submittedName>
</protein>
<dbReference type="GO" id="GO:0051539">
    <property type="term" value="F:4 iron, 4 sulfur cluster binding"/>
    <property type="evidence" value="ECO:0007669"/>
    <property type="project" value="UniProtKB-KW"/>
</dbReference>
<feature type="domain" description="4Fe-4S ferredoxin-type" evidence="5">
    <location>
        <begin position="3"/>
        <end position="32"/>
    </location>
</feature>
<dbReference type="GO" id="GO:0046872">
    <property type="term" value="F:metal ion binding"/>
    <property type="evidence" value="ECO:0007669"/>
    <property type="project" value="UniProtKB-KW"/>
</dbReference>
<evidence type="ECO:0000313" key="7">
    <source>
        <dbReference type="Proteomes" id="UP000002408"/>
    </source>
</evidence>
<dbReference type="STRING" id="456442.Mboo_1469"/>
<dbReference type="EMBL" id="CP000780">
    <property type="protein sequence ID" value="ABS55987.1"/>
    <property type="molecule type" value="Genomic_DNA"/>
</dbReference>
<evidence type="ECO:0000313" key="6">
    <source>
        <dbReference type="EMBL" id="ABS55987.1"/>
    </source>
</evidence>
<dbReference type="GeneID" id="5409851"/>
<evidence type="ECO:0000256" key="4">
    <source>
        <dbReference type="ARBA" id="ARBA00023014"/>
    </source>
</evidence>
<reference evidence="7" key="1">
    <citation type="journal article" date="2015" name="Microbiology">
        <title>Genome of Methanoregula boonei 6A8 reveals adaptations to oligotrophic peatland environments.</title>
        <authorList>
            <person name="Braeuer S."/>
            <person name="Cadillo-Quiroz H."/>
            <person name="Kyrpides N."/>
            <person name="Woyke T."/>
            <person name="Goodwin L."/>
            <person name="Detter C."/>
            <person name="Podell S."/>
            <person name="Yavitt J.B."/>
            <person name="Zinder S.H."/>
        </authorList>
    </citation>
    <scope>NUCLEOTIDE SEQUENCE [LARGE SCALE GENOMIC DNA]</scope>
    <source>
        <strain evidence="7">DSM 21154 / JCM 14090 / 6A8</strain>
    </source>
</reference>
<name>A7I8C6_METB6</name>
<sequence length="87" mass="9106">MAFSVHVNMSRCTGCGNCVVACPVNALELYTIDPVTKEKIYHVLNGKSINLDVRTELCAGCGVCVGACPYKVISLSGRGETGALVPS</sequence>
<dbReference type="Gene3D" id="3.30.70.20">
    <property type="match status" value="2"/>
</dbReference>
<accession>A7I8C6</accession>
<dbReference type="InterPro" id="IPR050572">
    <property type="entry name" value="Fe-S_Ferredoxin"/>
</dbReference>
<dbReference type="SUPFAM" id="SSF54862">
    <property type="entry name" value="4Fe-4S ferredoxins"/>
    <property type="match status" value="1"/>
</dbReference>
<dbReference type="GO" id="GO:0016491">
    <property type="term" value="F:oxidoreductase activity"/>
    <property type="evidence" value="ECO:0007669"/>
    <property type="project" value="UniProtKB-ARBA"/>
</dbReference>
<dbReference type="OrthoDB" id="230142at2157"/>
<dbReference type="PANTHER" id="PTHR43687:SF1">
    <property type="entry name" value="FERREDOXIN III"/>
    <property type="match status" value="1"/>
</dbReference>
<dbReference type="PANTHER" id="PTHR43687">
    <property type="entry name" value="ADENYLYLSULFATE REDUCTASE, BETA SUBUNIT"/>
    <property type="match status" value="1"/>
</dbReference>
<feature type="domain" description="4Fe-4S ferredoxin-type" evidence="5">
    <location>
        <begin position="49"/>
        <end position="78"/>
    </location>
</feature>
<dbReference type="KEGG" id="mbn:Mboo_1469"/>
<keyword evidence="2" id="KW-0479">Metal-binding</keyword>
<evidence type="ECO:0000259" key="5">
    <source>
        <dbReference type="PROSITE" id="PS51379"/>
    </source>
</evidence>
<dbReference type="HOGENOM" id="CLU_139698_5_4_2"/>
<dbReference type="RefSeq" id="WP_012107025.1">
    <property type="nucleotide sequence ID" value="NC_009712.1"/>
</dbReference>
<gene>
    <name evidence="6" type="ordered locus">Mboo_1469</name>
</gene>
<keyword evidence="3" id="KW-0408">Iron</keyword>
<dbReference type="Pfam" id="PF12838">
    <property type="entry name" value="Fer4_7"/>
    <property type="match status" value="1"/>
</dbReference>
<keyword evidence="4" id="KW-0411">Iron-sulfur</keyword>
<dbReference type="AlphaFoldDB" id="A7I8C6"/>
<dbReference type="InterPro" id="IPR017896">
    <property type="entry name" value="4Fe4S_Fe-S-bd"/>
</dbReference>
<dbReference type="InterPro" id="IPR017900">
    <property type="entry name" value="4Fe4S_Fe_S_CS"/>
</dbReference>
<evidence type="ECO:0000256" key="2">
    <source>
        <dbReference type="ARBA" id="ARBA00022723"/>
    </source>
</evidence>
<proteinExistence type="predicted"/>
<keyword evidence="1" id="KW-0004">4Fe-4S</keyword>
<evidence type="ECO:0000256" key="3">
    <source>
        <dbReference type="ARBA" id="ARBA00023004"/>
    </source>
</evidence>
<dbReference type="PROSITE" id="PS00198">
    <property type="entry name" value="4FE4S_FER_1"/>
    <property type="match status" value="2"/>
</dbReference>
<dbReference type="eggNOG" id="arCOG00292">
    <property type="taxonomic scope" value="Archaea"/>
</dbReference>